<evidence type="ECO:0000256" key="2">
    <source>
        <dbReference type="ARBA" id="ARBA00022679"/>
    </source>
</evidence>
<proteinExistence type="predicted"/>
<keyword evidence="5" id="KW-1185">Reference proteome</keyword>
<dbReference type="OrthoDB" id="9799672at2"/>
<dbReference type="GO" id="GO:0008757">
    <property type="term" value="F:S-adenosylmethionine-dependent methyltransferase activity"/>
    <property type="evidence" value="ECO:0007669"/>
    <property type="project" value="TreeGrafter"/>
</dbReference>
<dbReference type="InterPro" id="IPR002935">
    <property type="entry name" value="SAM_O-MeTrfase"/>
</dbReference>
<dbReference type="PROSITE" id="PS51682">
    <property type="entry name" value="SAM_OMT_I"/>
    <property type="match status" value="1"/>
</dbReference>
<dbReference type="PANTHER" id="PTHR10509">
    <property type="entry name" value="O-METHYLTRANSFERASE-RELATED"/>
    <property type="match status" value="1"/>
</dbReference>
<dbReference type="InterPro" id="IPR029063">
    <property type="entry name" value="SAM-dependent_MTases_sf"/>
</dbReference>
<reference evidence="4 5" key="2">
    <citation type="journal article" date="2016" name="Int. J. Syst. Evol. Microbiol.">
        <title>Lutibacter profundi sp. nov., isolated from a deep-sea hydrothermal system on the Arctic Mid-Ocean Ridge and emended description of the genus Lutibacter.</title>
        <authorList>
            <person name="Le Moine Bauer S."/>
            <person name="Roalkvam I."/>
            <person name="Steen I.H."/>
            <person name="Dahle H."/>
        </authorList>
    </citation>
    <scope>NUCLEOTIDE SEQUENCE [LARGE SCALE GENOMIC DNA]</scope>
    <source>
        <strain evidence="4 5">LP1</strain>
    </source>
</reference>
<organism evidence="4 5">
    <name type="scientific">Lutibacter profundi</name>
    <dbReference type="NCBI Taxonomy" id="1622118"/>
    <lineage>
        <taxon>Bacteria</taxon>
        <taxon>Pseudomonadati</taxon>
        <taxon>Bacteroidota</taxon>
        <taxon>Flavobacteriia</taxon>
        <taxon>Flavobacteriales</taxon>
        <taxon>Flavobacteriaceae</taxon>
        <taxon>Lutibacter</taxon>
    </lineage>
</organism>
<dbReference type="SUPFAM" id="SSF53335">
    <property type="entry name" value="S-adenosyl-L-methionine-dependent methyltransferases"/>
    <property type="match status" value="1"/>
</dbReference>
<dbReference type="GO" id="GO:0032259">
    <property type="term" value="P:methylation"/>
    <property type="evidence" value="ECO:0007669"/>
    <property type="project" value="UniProtKB-KW"/>
</dbReference>
<dbReference type="InterPro" id="IPR050362">
    <property type="entry name" value="Cation-dep_OMT"/>
</dbReference>
<dbReference type="Proteomes" id="UP000059672">
    <property type="component" value="Chromosome"/>
</dbReference>
<dbReference type="AlphaFoldDB" id="A0A120IEB4"/>
<dbReference type="PANTHER" id="PTHR10509:SF14">
    <property type="entry name" value="CAFFEOYL-COA O-METHYLTRANSFERASE 3-RELATED"/>
    <property type="match status" value="1"/>
</dbReference>
<evidence type="ECO:0000256" key="1">
    <source>
        <dbReference type="ARBA" id="ARBA00022603"/>
    </source>
</evidence>
<keyword evidence="3" id="KW-0949">S-adenosyl-L-methionine</keyword>
<protein>
    <submittedName>
        <fullName evidence="4">Methyltransferase</fullName>
    </submittedName>
</protein>
<dbReference type="CDD" id="cd02440">
    <property type="entry name" value="AdoMet_MTases"/>
    <property type="match status" value="1"/>
</dbReference>
<dbReference type="EMBL" id="CP013355">
    <property type="protein sequence ID" value="AMC11141.1"/>
    <property type="molecule type" value="Genomic_DNA"/>
</dbReference>
<dbReference type="STRING" id="1622118.Lupro_07700"/>
<reference evidence="5" key="1">
    <citation type="submission" date="2015-12" db="EMBL/GenBank/DDBJ databases">
        <title>Complete genome sequence of Lutibacter profundus strain LP1.</title>
        <authorList>
            <person name="Wissuwa J."/>
            <person name="Le Moine Bauer S."/>
            <person name="Stokke R."/>
            <person name="Dahle H."/>
            <person name="Steen I.H."/>
        </authorList>
    </citation>
    <scope>NUCLEOTIDE SEQUENCE [LARGE SCALE GENOMIC DNA]</scope>
    <source>
        <strain evidence="5">LP1</strain>
    </source>
</reference>
<dbReference type="KEGG" id="lut:Lupro_07700"/>
<dbReference type="Pfam" id="PF01596">
    <property type="entry name" value="Methyltransf_3"/>
    <property type="match status" value="1"/>
</dbReference>
<name>A0A120IEB4_9FLAO</name>
<gene>
    <name evidence="4" type="ORF">Lupro_07700</name>
</gene>
<evidence type="ECO:0000256" key="3">
    <source>
        <dbReference type="ARBA" id="ARBA00022691"/>
    </source>
</evidence>
<dbReference type="GO" id="GO:0008171">
    <property type="term" value="F:O-methyltransferase activity"/>
    <property type="evidence" value="ECO:0007669"/>
    <property type="project" value="InterPro"/>
</dbReference>
<keyword evidence="1 4" id="KW-0489">Methyltransferase</keyword>
<dbReference type="PATRIC" id="fig|1622118.3.peg.1592"/>
<dbReference type="RefSeq" id="WP_068208268.1">
    <property type="nucleotide sequence ID" value="NZ_CP013355.1"/>
</dbReference>
<dbReference type="Gene3D" id="3.40.50.150">
    <property type="entry name" value="Vaccinia Virus protein VP39"/>
    <property type="match status" value="1"/>
</dbReference>
<keyword evidence="2 4" id="KW-0808">Transferase</keyword>
<evidence type="ECO:0000313" key="4">
    <source>
        <dbReference type="EMBL" id="AMC11141.1"/>
    </source>
</evidence>
<accession>A0A120IEB4</accession>
<evidence type="ECO:0000313" key="5">
    <source>
        <dbReference type="Proteomes" id="UP000059672"/>
    </source>
</evidence>
<sequence>MSFLPSNINEYVVNHSQREPQLLQQLNKETWQKVLNPRMLSGAFQGRVLAMISKLIQPTTILEIGTYTGYSALCLAEGMKANGTLFTIDKNEELADFAKKYFDKSPYKNQLKHLIGNALDILPTLNQKFDLVFIDADKSNYSNYFNLVIEKMNTGGVILSDNVLWNGKVVEEIKPKDLDTKSLIAYNKLLNSDNRIETILLPIRDGLSISRVK</sequence>